<accession>A0A498J6Y4</accession>
<dbReference type="Proteomes" id="UP000290289">
    <property type="component" value="Chromosome 8"/>
</dbReference>
<proteinExistence type="predicted"/>
<dbReference type="AlphaFoldDB" id="A0A498J6Y4"/>
<reference evidence="1 2" key="1">
    <citation type="submission" date="2018-10" db="EMBL/GenBank/DDBJ databases">
        <title>A high-quality apple genome assembly.</title>
        <authorList>
            <person name="Hu J."/>
        </authorList>
    </citation>
    <scope>NUCLEOTIDE SEQUENCE [LARGE SCALE GENOMIC DNA]</scope>
    <source>
        <strain evidence="2">cv. HFTH1</strain>
        <tissue evidence="1">Young leaf</tissue>
    </source>
</reference>
<protein>
    <submittedName>
        <fullName evidence="1">Uncharacterized protein</fullName>
    </submittedName>
</protein>
<dbReference type="EMBL" id="RDQH01000334">
    <property type="protein sequence ID" value="RXH91280.1"/>
    <property type="molecule type" value="Genomic_DNA"/>
</dbReference>
<evidence type="ECO:0000313" key="1">
    <source>
        <dbReference type="EMBL" id="RXH91280.1"/>
    </source>
</evidence>
<gene>
    <name evidence="1" type="ORF">DVH24_020303</name>
</gene>
<organism evidence="1 2">
    <name type="scientific">Malus domestica</name>
    <name type="common">Apple</name>
    <name type="synonym">Pyrus malus</name>
    <dbReference type="NCBI Taxonomy" id="3750"/>
    <lineage>
        <taxon>Eukaryota</taxon>
        <taxon>Viridiplantae</taxon>
        <taxon>Streptophyta</taxon>
        <taxon>Embryophyta</taxon>
        <taxon>Tracheophyta</taxon>
        <taxon>Spermatophyta</taxon>
        <taxon>Magnoliopsida</taxon>
        <taxon>eudicotyledons</taxon>
        <taxon>Gunneridae</taxon>
        <taxon>Pentapetalae</taxon>
        <taxon>rosids</taxon>
        <taxon>fabids</taxon>
        <taxon>Rosales</taxon>
        <taxon>Rosaceae</taxon>
        <taxon>Amygdaloideae</taxon>
        <taxon>Maleae</taxon>
        <taxon>Malus</taxon>
    </lineage>
</organism>
<comment type="caution">
    <text evidence="1">The sequence shown here is derived from an EMBL/GenBank/DDBJ whole genome shotgun (WGS) entry which is preliminary data.</text>
</comment>
<sequence length="199" mass="23255">MVIFRERQWQQQHSHIRYEMGDVLDEWNADMLKQEVELQERVAEIVVVPKSKKKKLTFCVTPSCFCFRKAREVTLNERLSVIDEQKEETRLCFNPMRTIFNKYLNKNRLLPLSTCLMCLAEKTKKICFDNKGDPYHPYSRDGMGGVRKISLTQLAHIDANVESCFDKKILVCVSDPFDEERDPLWIFPSKAQGSSDLSI</sequence>
<name>A0A498J6Y4_MALDO</name>
<keyword evidence="2" id="KW-1185">Reference proteome</keyword>
<evidence type="ECO:0000313" key="2">
    <source>
        <dbReference type="Proteomes" id="UP000290289"/>
    </source>
</evidence>